<dbReference type="InterPro" id="IPR019109">
    <property type="entry name" value="MamF_MmsF"/>
</dbReference>
<keyword evidence="9" id="KW-1185">Reference proteome</keyword>
<gene>
    <name evidence="8" type="ORF">HEB94_004784</name>
</gene>
<evidence type="ECO:0000256" key="6">
    <source>
        <dbReference type="SAM" id="Phobius"/>
    </source>
</evidence>
<feature type="compositionally biased region" description="Polar residues" evidence="5">
    <location>
        <begin position="1"/>
        <end position="13"/>
    </location>
</feature>
<keyword evidence="4 6" id="KW-0472">Membrane</keyword>
<comment type="subcellular location">
    <subcellularLocation>
        <location evidence="1">Membrane</location>
        <topology evidence="1">Multi-pass membrane protein</topology>
    </subcellularLocation>
</comment>
<dbReference type="InterPro" id="IPR012551">
    <property type="entry name" value="DUF1707_SHOCT-like"/>
</dbReference>
<feature type="transmembrane region" description="Helical" evidence="6">
    <location>
        <begin position="102"/>
        <end position="120"/>
    </location>
</feature>
<feature type="region of interest" description="Disordered" evidence="5">
    <location>
        <begin position="1"/>
        <end position="22"/>
    </location>
</feature>
<dbReference type="AlphaFoldDB" id="A0A927RK65"/>
<evidence type="ECO:0000313" key="8">
    <source>
        <dbReference type="EMBL" id="MBE1607936.1"/>
    </source>
</evidence>
<evidence type="ECO:0000256" key="4">
    <source>
        <dbReference type="ARBA" id="ARBA00023136"/>
    </source>
</evidence>
<evidence type="ECO:0000259" key="7">
    <source>
        <dbReference type="Pfam" id="PF08044"/>
    </source>
</evidence>
<name>A0A927RK65_9ACTN</name>
<evidence type="ECO:0000256" key="3">
    <source>
        <dbReference type="ARBA" id="ARBA00022989"/>
    </source>
</evidence>
<keyword evidence="2 6" id="KW-0812">Transmembrane</keyword>
<dbReference type="EMBL" id="JADBEM010000001">
    <property type="protein sequence ID" value="MBE1607936.1"/>
    <property type="molecule type" value="Genomic_DNA"/>
</dbReference>
<sequence>MSPVTGTSPQGAPSSGAVRVSDAERDRAVEMLQLAYTEGRIDHHELDQRIEAALGALDRADLAQALRGLPLPAMSSERVAPSTAVAPNAGTLTSSERSWAMVAHWSGIATLFVGPAVIAATKGKESAYVRTQAYEAINFQLSFLGVIIALGILTGITFGVTGMLFGPLTLVWLLLSGLGGLSAAGGNRFRYPWSFRLLG</sequence>
<evidence type="ECO:0000256" key="1">
    <source>
        <dbReference type="ARBA" id="ARBA00004141"/>
    </source>
</evidence>
<proteinExistence type="predicted"/>
<dbReference type="PANTHER" id="PTHR40763:SF5">
    <property type="entry name" value="MEMBRANE PROTEIN"/>
    <property type="match status" value="1"/>
</dbReference>
<feature type="transmembrane region" description="Helical" evidence="6">
    <location>
        <begin position="141"/>
        <end position="164"/>
    </location>
</feature>
<comment type="caution">
    <text evidence="8">The sequence shown here is derived from an EMBL/GenBank/DDBJ whole genome shotgun (WGS) entry which is preliminary data.</text>
</comment>
<feature type="domain" description="DUF1707" evidence="7">
    <location>
        <begin position="18"/>
        <end position="70"/>
    </location>
</feature>
<organism evidence="8 9">
    <name type="scientific">Actinopolymorpha pittospori</name>
    <dbReference type="NCBI Taxonomy" id="648752"/>
    <lineage>
        <taxon>Bacteria</taxon>
        <taxon>Bacillati</taxon>
        <taxon>Actinomycetota</taxon>
        <taxon>Actinomycetes</taxon>
        <taxon>Propionibacteriales</taxon>
        <taxon>Actinopolymorphaceae</taxon>
        <taxon>Actinopolymorpha</taxon>
    </lineage>
</organism>
<evidence type="ECO:0000256" key="2">
    <source>
        <dbReference type="ARBA" id="ARBA00022692"/>
    </source>
</evidence>
<protein>
    <submittedName>
        <fullName evidence="8">Tic20 family protein</fullName>
    </submittedName>
</protein>
<dbReference type="PANTHER" id="PTHR40763">
    <property type="entry name" value="MEMBRANE PROTEIN-RELATED"/>
    <property type="match status" value="1"/>
</dbReference>
<dbReference type="Pfam" id="PF09685">
    <property type="entry name" value="MamF_MmsF"/>
    <property type="match status" value="1"/>
</dbReference>
<evidence type="ECO:0000313" key="9">
    <source>
        <dbReference type="Proteomes" id="UP000638648"/>
    </source>
</evidence>
<dbReference type="Proteomes" id="UP000638648">
    <property type="component" value="Unassembled WGS sequence"/>
</dbReference>
<reference evidence="8" key="1">
    <citation type="submission" date="2020-10" db="EMBL/GenBank/DDBJ databases">
        <title>Sequencing the genomes of 1000 actinobacteria strains.</title>
        <authorList>
            <person name="Klenk H.-P."/>
        </authorList>
    </citation>
    <scope>NUCLEOTIDE SEQUENCE</scope>
    <source>
        <strain evidence="8">DSM 45354</strain>
    </source>
</reference>
<dbReference type="Pfam" id="PF08044">
    <property type="entry name" value="DUF1707"/>
    <property type="match status" value="1"/>
</dbReference>
<feature type="transmembrane region" description="Helical" evidence="6">
    <location>
        <begin position="170"/>
        <end position="189"/>
    </location>
</feature>
<keyword evidence="3 6" id="KW-1133">Transmembrane helix</keyword>
<evidence type="ECO:0000256" key="5">
    <source>
        <dbReference type="SAM" id="MobiDB-lite"/>
    </source>
</evidence>
<accession>A0A927RK65</accession>
<dbReference type="RefSeq" id="WP_192751806.1">
    <property type="nucleotide sequence ID" value="NZ_BAABJL010000040.1"/>
</dbReference>